<dbReference type="EMBL" id="CAJVPY010018767">
    <property type="protein sequence ID" value="CAG8768510.1"/>
    <property type="molecule type" value="Genomic_DNA"/>
</dbReference>
<dbReference type="InterPro" id="IPR012337">
    <property type="entry name" value="RNaseH-like_sf"/>
</dbReference>
<comment type="caution">
    <text evidence="6">The sequence shown here is derived from an EMBL/GenBank/DDBJ whole genome shotgun (WGS) entry which is preliminary data.</text>
</comment>
<evidence type="ECO:0000256" key="2">
    <source>
        <dbReference type="ARBA" id="ARBA00022723"/>
    </source>
</evidence>
<dbReference type="SUPFAM" id="SSF53098">
    <property type="entry name" value="Ribonuclease H-like"/>
    <property type="match status" value="1"/>
</dbReference>
<gene>
    <name evidence="6" type="ORF">DERYTH_LOCUS18466</name>
</gene>
<dbReference type="PANTHER" id="PTHR46481:SF10">
    <property type="entry name" value="ZINC FINGER BED DOMAIN-CONTAINING PROTEIN 39"/>
    <property type="match status" value="1"/>
</dbReference>
<evidence type="ECO:0000256" key="5">
    <source>
        <dbReference type="ARBA" id="ARBA00023242"/>
    </source>
</evidence>
<protein>
    <submittedName>
        <fullName evidence="6">20539_t:CDS:1</fullName>
    </submittedName>
</protein>
<proteinExistence type="predicted"/>
<dbReference type="AlphaFoldDB" id="A0A9N9NX29"/>
<comment type="subcellular location">
    <subcellularLocation>
        <location evidence="1">Nucleus</location>
    </subcellularLocation>
</comment>
<dbReference type="InterPro" id="IPR052035">
    <property type="entry name" value="ZnF_BED_domain_contain"/>
</dbReference>
<organism evidence="6 7">
    <name type="scientific">Dentiscutata erythropus</name>
    <dbReference type="NCBI Taxonomy" id="1348616"/>
    <lineage>
        <taxon>Eukaryota</taxon>
        <taxon>Fungi</taxon>
        <taxon>Fungi incertae sedis</taxon>
        <taxon>Mucoromycota</taxon>
        <taxon>Glomeromycotina</taxon>
        <taxon>Glomeromycetes</taxon>
        <taxon>Diversisporales</taxon>
        <taxon>Gigasporaceae</taxon>
        <taxon>Dentiscutata</taxon>
    </lineage>
</organism>
<dbReference type="OrthoDB" id="2392241at2759"/>
<keyword evidence="3" id="KW-0863">Zinc-finger</keyword>
<reference evidence="6" key="1">
    <citation type="submission" date="2021-06" db="EMBL/GenBank/DDBJ databases">
        <authorList>
            <person name="Kallberg Y."/>
            <person name="Tangrot J."/>
            <person name="Rosling A."/>
        </authorList>
    </citation>
    <scope>NUCLEOTIDE SEQUENCE</scope>
    <source>
        <strain evidence="6">MA453B</strain>
    </source>
</reference>
<dbReference type="Proteomes" id="UP000789405">
    <property type="component" value="Unassembled WGS sequence"/>
</dbReference>
<name>A0A9N9NX29_9GLOM</name>
<dbReference type="GO" id="GO:0008270">
    <property type="term" value="F:zinc ion binding"/>
    <property type="evidence" value="ECO:0007669"/>
    <property type="project" value="UniProtKB-KW"/>
</dbReference>
<sequence>MSQASKKLGGRPPSDLWNTHIKKGKEVSKGHYEGICNYCPYSKHKGSPQDFEEHLANNCPNVPSDIRQTYLNKVLTRSKNSKEISIKKIYQTKMSDFNESSKLTIERTNEINKACIKAFVICGISWRTINNPFFIDFLKTLRPGYISPSYEVLSGRLFAQEVSAINVKIIQKLDYSNNLTLGAKLKEEAKKLNISGGGLKHYINTRWYTMYDCVNSIFNYKEALENLKYNSSDILSPAILSILRSYAFFDNIRILSYILYPVKKAIITLQSQFCSLADCFCELIHLGAAINKLNFNSNIFHNQYIAIFNKRYNEFDSAIYLLCFFLHPKYNEAYWERGALRNILLLANEIFSIMNKSDIARKELLYQMKFIEKTSDEVYEILVNENLDLDEDFIEITEDTINEEVEEDKIFDEEDNLLISNTINLNKFCSDLEELEFSMDEDYNDNEYYSETETINNQIQENIEWDPIAEIDKIVEDL</sequence>
<evidence type="ECO:0000256" key="3">
    <source>
        <dbReference type="ARBA" id="ARBA00022771"/>
    </source>
</evidence>
<keyword evidence="4" id="KW-0862">Zinc</keyword>
<evidence type="ECO:0000313" key="7">
    <source>
        <dbReference type="Proteomes" id="UP000789405"/>
    </source>
</evidence>
<evidence type="ECO:0000256" key="4">
    <source>
        <dbReference type="ARBA" id="ARBA00022833"/>
    </source>
</evidence>
<evidence type="ECO:0000256" key="1">
    <source>
        <dbReference type="ARBA" id="ARBA00004123"/>
    </source>
</evidence>
<accession>A0A9N9NX29</accession>
<keyword evidence="2" id="KW-0479">Metal-binding</keyword>
<dbReference type="GO" id="GO:0005634">
    <property type="term" value="C:nucleus"/>
    <property type="evidence" value="ECO:0007669"/>
    <property type="project" value="UniProtKB-SubCell"/>
</dbReference>
<evidence type="ECO:0000313" key="6">
    <source>
        <dbReference type="EMBL" id="CAG8768510.1"/>
    </source>
</evidence>
<dbReference type="PANTHER" id="PTHR46481">
    <property type="entry name" value="ZINC FINGER BED DOMAIN-CONTAINING PROTEIN 4"/>
    <property type="match status" value="1"/>
</dbReference>
<keyword evidence="5" id="KW-0539">Nucleus</keyword>
<keyword evidence="7" id="KW-1185">Reference proteome</keyword>